<evidence type="ECO:0000259" key="12">
    <source>
        <dbReference type="Pfam" id="PF16192"/>
    </source>
</evidence>
<dbReference type="InterPro" id="IPR027005">
    <property type="entry name" value="PMT-like"/>
</dbReference>
<feature type="transmembrane region" description="Helical" evidence="10">
    <location>
        <begin position="140"/>
        <end position="158"/>
    </location>
</feature>
<evidence type="ECO:0000256" key="2">
    <source>
        <dbReference type="ARBA" id="ARBA00004922"/>
    </source>
</evidence>
<evidence type="ECO:0000256" key="10">
    <source>
        <dbReference type="RuleBase" id="RU367007"/>
    </source>
</evidence>
<dbReference type="InterPro" id="IPR032421">
    <property type="entry name" value="PMT_4TMC"/>
</dbReference>
<evidence type="ECO:0000256" key="9">
    <source>
        <dbReference type="ARBA" id="ARBA00093617"/>
    </source>
</evidence>
<dbReference type="Pfam" id="PF02366">
    <property type="entry name" value="PMT"/>
    <property type="match status" value="1"/>
</dbReference>
<dbReference type="GO" id="GO:0012505">
    <property type="term" value="C:endomembrane system"/>
    <property type="evidence" value="ECO:0007669"/>
    <property type="project" value="UniProtKB-SubCell"/>
</dbReference>
<keyword evidence="8 10" id="KW-0472">Membrane</keyword>
<feature type="domain" description="Protein O-mannosyl-transferase C-terminal four TM" evidence="12">
    <location>
        <begin position="322"/>
        <end position="517"/>
    </location>
</feature>
<dbReference type="UniPathway" id="UPA00378"/>
<feature type="transmembrane region" description="Helical" evidence="10">
    <location>
        <begin position="475"/>
        <end position="498"/>
    </location>
</feature>
<evidence type="ECO:0000256" key="3">
    <source>
        <dbReference type="ARBA" id="ARBA00007222"/>
    </source>
</evidence>
<evidence type="ECO:0000259" key="11">
    <source>
        <dbReference type="Pfam" id="PF02366"/>
    </source>
</evidence>
<feature type="transmembrane region" description="Helical" evidence="10">
    <location>
        <begin position="394"/>
        <end position="411"/>
    </location>
</feature>
<keyword evidence="14" id="KW-1185">Reference proteome</keyword>
<dbReference type="RefSeq" id="WP_231946586.1">
    <property type="nucleotide sequence ID" value="NZ_LT629688.1"/>
</dbReference>
<reference evidence="13 14" key="1">
    <citation type="submission" date="2016-10" db="EMBL/GenBank/DDBJ databases">
        <authorList>
            <person name="de Groot N.N."/>
        </authorList>
    </citation>
    <scope>NUCLEOTIDE SEQUENCE [LARGE SCALE GENOMIC DNA]</scope>
    <source>
        <strain evidence="13 14">MON 2.2</strain>
    </source>
</reference>
<keyword evidence="5 10" id="KW-0808">Transferase</keyword>
<keyword evidence="4 10" id="KW-0328">Glycosyltransferase</keyword>
<keyword evidence="6 10" id="KW-0812">Transmembrane</keyword>
<gene>
    <name evidence="13" type="ORF">SAMN04489747_2050</name>
</gene>
<dbReference type="EC" id="2.4.1.-" evidence="10"/>
<evidence type="ECO:0000313" key="13">
    <source>
        <dbReference type="EMBL" id="SDD91692.1"/>
    </source>
</evidence>
<keyword evidence="7 10" id="KW-1133">Transmembrane helix</keyword>
<name>A0A1G6YMZ0_9ACTN</name>
<feature type="transmembrane region" description="Helical" evidence="10">
    <location>
        <begin position="17"/>
        <end position="36"/>
    </location>
</feature>
<dbReference type="PANTHER" id="PTHR10050:SF46">
    <property type="entry name" value="PROTEIN O-MANNOSYL-TRANSFERASE 2"/>
    <property type="match status" value="1"/>
</dbReference>
<evidence type="ECO:0000256" key="7">
    <source>
        <dbReference type="ARBA" id="ARBA00022989"/>
    </source>
</evidence>
<protein>
    <recommendedName>
        <fullName evidence="9 10">Polyprenol-phosphate-mannose--protein mannosyltransferase</fullName>
        <ecNumber evidence="10">2.4.1.-</ecNumber>
    </recommendedName>
</protein>
<comment type="subcellular location">
    <subcellularLocation>
        <location evidence="10">Cell membrane</location>
    </subcellularLocation>
    <subcellularLocation>
        <location evidence="1">Endomembrane system</location>
        <topology evidence="1">Multi-pass membrane protein</topology>
    </subcellularLocation>
</comment>
<dbReference type="Proteomes" id="UP000198546">
    <property type="component" value="Chromosome i"/>
</dbReference>
<comment type="pathway">
    <text evidence="2 10">Protein modification; protein glycosylation.</text>
</comment>
<evidence type="ECO:0000256" key="5">
    <source>
        <dbReference type="ARBA" id="ARBA00022679"/>
    </source>
</evidence>
<sequence length="518" mass="57078">MTDLQAALRDPLPRDRVTAWAVTVGITLLAFALRVVRLGDPNKLVFDETYYPKDAWSLLHFGYERGWAPDANEQIVAGSTDLWQEGPAFIVHPQLGKWLIAAGEQLFGMTSFGWRFSACVFGALLVLVTVRLVRRITRSTLLGGAAGVLLAFDGLAFVMSRIGLLDIFQAFFLVAAVSALVADRDWFRTRLADHLTARGLPDLGGVAGPLVLWRPWRVLAGVMFGCALGVKWNSVYVLAAFGLLSVAWDVGARRLAGAGRRSALGLLVDGVPAFLSTVVLGALVYLATWSSWLATSGGWSRDWGAQHPEALSTRLLGAPLASLLHYHQEIYGFHTGDYITEEATHSYAADPIGWLVLARTIGIDAVNNIQPGTDGCPVDVDQCQRVITGIGTPLLWWVGAVCLLMSVFFWLARRDWRFGVVVVGVASTWLPWFQYTDRPQFLFYAITIVPFTVLALCLVMGLVLGPPVPGSRRRIGAIVCGVFVALVVLNFAFFYPVWTNALLTREQWLDRMWLRTWI</sequence>
<dbReference type="PANTHER" id="PTHR10050">
    <property type="entry name" value="DOLICHYL-PHOSPHATE-MANNOSE--PROTEIN MANNOSYLTRANSFERASE"/>
    <property type="match status" value="1"/>
</dbReference>
<feature type="transmembrane region" description="Helical" evidence="10">
    <location>
        <begin position="112"/>
        <end position="133"/>
    </location>
</feature>
<dbReference type="GO" id="GO:0004169">
    <property type="term" value="F:dolichyl-phosphate-mannose-protein mannosyltransferase activity"/>
    <property type="evidence" value="ECO:0007669"/>
    <property type="project" value="UniProtKB-UniRule"/>
</dbReference>
<comment type="function">
    <text evidence="10">Protein O-mannosyltransferase that catalyzes the transfer of a single mannose residue from a polyprenol phospho-mannosyl lipidic donor to the hydroxyl group of selected serine and threonine residues in acceptor proteins.</text>
</comment>
<keyword evidence="10" id="KW-1003">Cell membrane</keyword>
<dbReference type="InterPro" id="IPR003342">
    <property type="entry name" value="ArnT-like_N"/>
</dbReference>
<feature type="domain" description="ArnT-like N-terminal" evidence="11">
    <location>
        <begin position="26"/>
        <end position="181"/>
    </location>
</feature>
<dbReference type="EMBL" id="LT629688">
    <property type="protein sequence ID" value="SDD91692.1"/>
    <property type="molecule type" value="Genomic_DNA"/>
</dbReference>
<organism evidence="13 14">
    <name type="scientific">Auraticoccus monumenti</name>
    <dbReference type="NCBI Taxonomy" id="675864"/>
    <lineage>
        <taxon>Bacteria</taxon>
        <taxon>Bacillati</taxon>
        <taxon>Actinomycetota</taxon>
        <taxon>Actinomycetes</taxon>
        <taxon>Propionibacteriales</taxon>
        <taxon>Propionibacteriaceae</taxon>
        <taxon>Auraticoccus</taxon>
    </lineage>
</organism>
<evidence type="ECO:0000313" key="14">
    <source>
        <dbReference type="Proteomes" id="UP000198546"/>
    </source>
</evidence>
<evidence type="ECO:0000256" key="4">
    <source>
        <dbReference type="ARBA" id="ARBA00022676"/>
    </source>
</evidence>
<evidence type="ECO:0000256" key="1">
    <source>
        <dbReference type="ARBA" id="ARBA00004127"/>
    </source>
</evidence>
<dbReference type="STRING" id="675864.SAMN04489747_2050"/>
<accession>A0A1G6YMZ0</accession>
<dbReference type="GO" id="GO:0005886">
    <property type="term" value="C:plasma membrane"/>
    <property type="evidence" value="ECO:0007669"/>
    <property type="project" value="UniProtKB-SubCell"/>
</dbReference>
<dbReference type="Pfam" id="PF16192">
    <property type="entry name" value="PMT_4TMC"/>
    <property type="match status" value="1"/>
</dbReference>
<evidence type="ECO:0000256" key="6">
    <source>
        <dbReference type="ARBA" id="ARBA00022692"/>
    </source>
</evidence>
<dbReference type="AlphaFoldDB" id="A0A1G6YMZ0"/>
<proteinExistence type="inferred from homology"/>
<feature type="transmembrane region" description="Helical" evidence="10">
    <location>
        <begin position="418"/>
        <end position="435"/>
    </location>
</feature>
<evidence type="ECO:0000256" key="8">
    <source>
        <dbReference type="ARBA" id="ARBA00023136"/>
    </source>
</evidence>
<feature type="transmembrane region" description="Helical" evidence="10">
    <location>
        <begin position="263"/>
        <end position="287"/>
    </location>
</feature>
<feature type="transmembrane region" description="Helical" evidence="10">
    <location>
        <begin position="441"/>
        <end position="463"/>
    </location>
</feature>
<comment type="similarity">
    <text evidence="3 10">Belongs to the glycosyltransferase 39 family.</text>
</comment>